<dbReference type="Gene3D" id="3.30.70.1060">
    <property type="entry name" value="Dimeric alpha+beta barrel"/>
    <property type="match status" value="1"/>
</dbReference>
<dbReference type="RefSeq" id="WP_379753758.1">
    <property type="nucleotide sequence ID" value="NZ_JBHSYB010000008.1"/>
</dbReference>
<evidence type="ECO:0000313" key="3">
    <source>
        <dbReference type="Proteomes" id="UP001597051"/>
    </source>
</evidence>
<reference evidence="3" key="1">
    <citation type="journal article" date="2019" name="Int. J. Syst. Evol. Microbiol.">
        <title>The Global Catalogue of Microorganisms (GCM) 10K type strain sequencing project: providing services to taxonomists for standard genome sequencing and annotation.</title>
        <authorList>
            <consortium name="The Broad Institute Genomics Platform"/>
            <consortium name="The Broad Institute Genome Sequencing Center for Infectious Disease"/>
            <person name="Wu L."/>
            <person name="Ma J."/>
        </authorList>
    </citation>
    <scope>NUCLEOTIDE SEQUENCE [LARGE SCALE GENOMIC DNA]</scope>
    <source>
        <strain evidence="3">CECT 7649</strain>
    </source>
</reference>
<dbReference type="Pfam" id="PF02426">
    <property type="entry name" value="MIase"/>
    <property type="match status" value="1"/>
</dbReference>
<sequence length="83" mass="9655">MNKFMIDILLQGIDNETRLKLLPREQEIIKDWEDDGTLLASYIKSDTAGIYLVLLANDKSDADKKLSTLPYYPYMKIEIMTLR</sequence>
<proteinExistence type="predicted"/>
<evidence type="ECO:0000313" key="2">
    <source>
        <dbReference type="EMBL" id="MFD0983449.1"/>
    </source>
</evidence>
<accession>A0ABW3IZR8</accession>
<keyword evidence="3" id="KW-1185">Reference proteome</keyword>
<dbReference type="EMBL" id="JBHTIZ010000007">
    <property type="protein sequence ID" value="MFD0983449.1"/>
    <property type="molecule type" value="Genomic_DNA"/>
</dbReference>
<name>A0ABW3IZR8_9FLAO</name>
<gene>
    <name evidence="2" type="ORF">ACFQ0S_03060</name>
</gene>
<protein>
    <submittedName>
        <fullName evidence="2">Muconolactone Delta-isomerase family protein</fullName>
    </submittedName>
</protein>
<dbReference type="InterPro" id="IPR026029">
    <property type="entry name" value="MLI_dom"/>
</dbReference>
<feature type="domain" description="Muconolactone isomerase" evidence="1">
    <location>
        <begin position="12"/>
        <end position="82"/>
    </location>
</feature>
<dbReference type="InterPro" id="IPR011008">
    <property type="entry name" value="Dimeric_a/b-barrel"/>
</dbReference>
<comment type="caution">
    <text evidence="2">The sequence shown here is derived from an EMBL/GenBank/DDBJ whole genome shotgun (WGS) entry which is preliminary data.</text>
</comment>
<evidence type="ECO:0000259" key="1">
    <source>
        <dbReference type="Pfam" id="PF02426"/>
    </source>
</evidence>
<dbReference type="Proteomes" id="UP001597051">
    <property type="component" value="Unassembled WGS sequence"/>
</dbReference>
<dbReference type="SUPFAM" id="SSF54909">
    <property type="entry name" value="Dimeric alpha+beta barrel"/>
    <property type="match status" value="1"/>
</dbReference>
<organism evidence="2 3">
    <name type="scientific">Flavobacterium myungsuense</name>
    <dbReference type="NCBI Taxonomy" id="651823"/>
    <lineage>
        <taxon>Bacteria</taxon>
        <taxon>Pseudomonadati</taxon>
        <taxon>Bacteroidota</taxon>
        <taxon>Flavobacteriia</taxon>
        <taxon>Flavobacteriales</taxon>
        <taxon>Flavobacteriaceae</taxon>
        <taxon>Flavobacterium</taxon>
    </lineage>
</organism>